<comment type="caution">
    <text evidence="2">The sequence shown here is derived from an EMBL/GenBank/DDBJ whole genome shotgun (WGS) entry which is preliminary data.</text>
</comment>
<dbReference type="Proteomes" id="UP000796880">
    <property type="component" value="Unassembled WGS sequence"/>
</dbReference>
<feature type="compositionally biased region" description="Polar residues" evidence="1">
    <location>
        <begin position="258"/>
        <end position="271"/>
    </location>
</feature>
<dbReference type="EMBL" id="VOIH02000003">
    <property type="protein sequence ID" value="KAF3452231.1"/>
    <property type="molecule type" value="Genomic_DNA"/>
</dbReference>
<feature type="region of interest" description="Disordered" evidence="1">
    <location>
        <begin position="254"/>
        <end position="281"/>
    </location>
</feature>
<accession>A0A8K0HGX0</accession>
<keyword evidence="3" id="KW-1185">Reference proteome</keyword>
<evidence type="ECO:0000313" key="2">
    <source>
        <dbReference type="EMBL" id="KAF3452231.1"/>
    </source>
</evidence>
<organism evidence="2 3">
    <name type="scientific">Rhamnella rubrinervis</name>
    <dbReference type="NCBI Taxonomy" id="2594499"/>
    <lineage>
        <taxon>Eukaryota</taxon>
        <taxon>Viridiplantae</taxon>
        <taxon>Streptophyta</taxon>
        <taxon>Embryophyta</taxon>
        <taxon>Tracheophyta</taxon>
        <taxon>Spermatophyta</taxon>
        <taxon>Magnoliopsida</taxon>
        <taxon>eudicotyledons</taxon>
        <taxon>Gunneridae</taxon>
        <taxon>Pentapetalae</taxon>
        <taxon>rosids</taxon>
        <taxon>fabids</taxon>
        <taxon>Rosales</taxon>
        <taxon>Rhamnaceae</taxon>
        <taxon>rhamnoid group</taxon>
        <taxon>Rhamneae</taxon>
        <taxon>Rhamnella</taxon>
    </lineage>
</organism>
<feature type="region of interest" description="Disordered" evidence="1">
    <location>
        <begin position="189"/>
        <end position="208"/>
    </location>
</feature>
<name>A0A8K0HGX0_9ROSA</name>
<evidence type="ECO:0000313" key="3">
    <source>
        <dbReference type="Proteomes" id="UP000796880"/>
    </source>
</evidence>
<proteinExistence type="predicted"/>
<gene>
    <name evidence="2" type="ORF">FNV43_RR08329</name>
</gene>
<protein>
    <submittedName>
        <fullName evidence="2">Uncharacterized protein</fullName>
    </submittedName>
</protein>
<evidence type="ECO:0000256" key="1">
    <source>
        <dbReference type="SAM" id="MobiDB-lite"/>
    </source>
</evidence>
<feature type="compositionally biased region" description="Polar residues" evidence="1">
    <location>
        <begin position="124"/>
        <end position="158"/>
    </location>
</feature>
<dbReference type="AlphaFoldDB" id="A0A8K0HGX0"/>
<reference evidence="2" key="1">
    <citation type="submission" date="2020-03" db="EMBL/GenBank/DDBJ databases">
        <title>A high-quality chromosome-level genome assembly of a woody plant with both climbing and erect habits, Rhamnella rubrinervis.</title>
        <authorList>
            <person name="Lu Z."/>
            <person name="Yang Y."/>
            <person name="Zhu X."/>
            <person name="Sun Y."/>
        </authorList>
    </citation>
    <scope>NUCLEOTIDE SEQUENCE</scope>
    <source>
        <strain evidence="2">BYM</strain>
        <tissue evidence="2">Leaf</tissue>
    </source>
</reference>
<sequence>MYASLIGTSLTAYQAFRLSAMVADRSNEKDSPPRGRTLQNKAFSFGARRGTLPSILSAFQFIQSSAWQPPYNFPCFVLAGGTVVLLRSFLSLTYLKAALDALVGSNPEEVGSTATPLNGIGRNARSNGIGTVTRSNYGTERAQQGSETSQKTGPTTQRVYPVTATDEQVDGRGSGPVRNKRKAILVTELENSRPKPVPSGASTGSTLDPCFQRKAGTVTAGFTSTLDHWHNHSALEDAASTDGGYSPLEWADRVGERSSVQRCKSSNVSEMSKQKKRSAFS</sequence>
<feature type="region of interest" description="Disordered" evidence="1">
    <location>
        <begin position="107"/>
        <end position="177"/>
    </location>
</feature>